<evidence type="ECO:0000313" key="9">
    <source>
        <dbReference type="Ensembl" id="ENSPANP00000060964.1"/>
    </source>
</evidence>
<evidence type="ECO:0000313" key="10">
    <source>
        <dbReference type="Proteomes" id="UP000028761"/>
    </source>
</evidence>
<dbReference type="GO" id="GO:1990439">
    <property type="term" value="F:MAP kinase serine/threonine phosphatase activity"/>
    <property type="evidence" value="ECO:0007669"/>
    <property type="project" value="Ensembl"/>
</dbReference>
<dbReference type="SMART" id="SM00195">
    <property type="entry name" value="DSPc"/>
    <property type="match status" value="1"/>
</dbReference>
<accession>A0A8I5NFB6</accession>
<dbReference type="AlphaFoldDB" id="A0A8I5NFB6"/>
<dbReference type="InterPro" id="IPR020422">
    <property type="entry name" value="TYR_PHOSPHATASE_DUAL_dom"/>
</dbReference>
<evidence type="ECO:0000256" key="7">
    <source>
        <dbReference type="ARBA" id="ARBA00048336"/>
    </source>
</evidence>
<dbReference type="PANTHER" id="PTHR10159">
    <property type="entry name" value="DUAL SPECIFICITY PROTEIN PHOSPHATASE"/>
    <property type="match status" value="1"/>
</dbReference>
<dbReference type="Gene3D" id="3.40.250.10">
    <property type="entry name" value="Rhodanese-like domain"/>
    <property type="match status" value="1"/>
</dbReference>
<gene>
    <name evidence="9" type="primary">DUSP4</name>
</gene>
<dbReference type="GO" id="GO:0017017">
    <property type="term" value="F:MAP kinase tyrosine/serine/threonine phosphatase activity"/>
    <property type="evidence" value="ECO:0007669"/>
    <property type="project" value="InterPro"/>
</dbReference>
<keyword evidence="4" id="KW-0378">Hydrolase</keyword>
<dbReference type="Ensembl" id="ENSPANT00000062936.1">
    <property type="protein sequence ID" value="ENSPANP00000060964.1"/>
    <property type="gene ID" value="ENSPANG00000016692.3"/>
</dbReference>
<dbReference type="InterPro" id="IPR000340">
    <property type="entry name" value="Dual-sp_phosphatase_cat-dom"/>
</dbReference>
<evidence type="ECO:0000256" key="4">
    <source>
        <dbReference type="ARBA" id="ARBA00022801"/>
    </source>
</evidence>
<name>A0A8I5NFB6_PAPAN</name>
<reference evidence="9" key="2">
    <citation type="submission" date="2025-08" db="UniProtKB">
        <authorList>
            <consortium name="Ensembl"/>
        </authorList>
    </citation>
    <scope>IDENTIFICATION</scope>
</reference>
<dbReference type="GO" id="GO:0004725">
    <property type="term" value="F:protein tyrosine phosphatase activity"/>
    <property type="evidence" value="ECO:0007669"/>
    <property type="project" value="UniProtKB-EC"/>
</dbReference>
<evidence type="ECO:0000259" key="8">
    <source>
        <dbReference type="PROSITE" id="PS50206"/>
    </source>
</evidence>
<dbReference type="SMART" id="SM00450">
    <property type="entry name" value="RHOD"/>
    <property type="match status" value="1"/>
</dbReference>
<comment type="similarity">
    <text evidence="1">Belongs to the protein-tyrosine phosphatase family. Non-receptor class dual specificity subfamily.</text>
</comment>
<keyword evidence="5" id="KW-0904">Protein phosphatase</keyword>
<organism evidence="9 10">
    <name type="scientific">Papio anubis</name>
    <name type="common">Olive baboon</name>
    <dbReference type="NCBI Taxonomy" id="9555"/>
    <lineage>
        <taxon>Eukaryota</taxon>
        <taxon>Metazoa</taxon>
        <taxon>Chordata</taxon>
        <taxon>Craniata</taxon>
        <taxon>Vertebrata</taxon>
        <taxon>Euteleostomi</taxon>
        <taxon>Mammalia</taxon>
        <taxon>Eutheria</taxon>
        <taxon>Euarchontoglires</taxon>
        <taxon>Primates</taxon>
        <taxon>Haplorrhini</taxon>
        <taxon>Catarrhini</taxon>
        <taxon>Cercopithecidae</taxon>
        <taxon>Cercopithecinae</taxon>
        <taxon>Papio</taxon>
    </lineage>
</organism>
<dbReference type="GO" id="GO:0005737">
    <property type="term" value="C:cytoplasm"/>
    <property type="evidence" value="ECO:0007669"/>
    <property type="project" value="TreeGrafter"/>
</dbReference>
<protein>
    <recommendedName>
        <fullName evidence="2">protein-tyrosine-phosphatase</fullName>
        <ecNumber evidence="2">3.1.3.48</ecNumber>
    </recommendedName>
</protein>
<dbReference type="GO" id="GO:0008330">
    <property type="term" value="F:protein tyrosine/threonine phosphatase activity"/>
    <property type="evidence" value="ECO:0007669"/>
    <property type="project" value="Ensembl"/>
</dbReference>
<dbReference type="FunFam" id="3.40.250.10:FF:000027">
    <property type="entry name" value="Dual specificity phosphatase 4"/>
    <property type="match status" value="1"/>
</dbReference>
<dbReference type="SUPFAM" id="SSF52821">
    <property type="entry name" value="Rhodanese/Cell cycle control phosphatase"/>
    <property type="match status" value="1"/>
</dbReference>
<dbReference type="PRINTS" id="PR01764">
    <property type="entry name" value="MAPKPHPHTASE"/>
</dbReference>
<dbReference type="Pfam" id="PF00782">
    <property type="entry name" value="DSPc"/>
    <property type="match status" value="1"/>
</dbReference>
<evidence type="ECO:0000256" key="6">
    <source>
        <dbReference type="ARBA" id="ARBA00047761"/>
    </source>
</evidence>
<keyword evidence="10" id="KW-1185">Reference proteome</keyword>
<dbReference type="GeneTree" id="ENSGT00940000159066"/>
<dbReference type="GO" id="GO:0005654">
    <property type="term" value="C:nucleoplasm"/>
    <property type="evidence" value="ECO:0007669"/>
    <property type="project" value="Ensembl"/>
</dbReference>
<reference evidence="9" key="3">
    <citation type="submission" date="2025-09" db="UniProtKB">
        <authorList>
            <consortium name="Ensembl"/>
        </authorList>
    </citation>
    <scope>IDENTIFICATION</scope>
</reference>
<dbReference type="Proteomes" id="UP000028761">
    <property type="component" value="Chromosome 8"/>
</dbReference>
<comment type="catalytic activity">
    <reaction evidence="6">
        <text>O-phospho-L-seryl-[protein] + H2O = L-seryl-[protein] + phosphate</text>
        <dbReference type="Rhea" id="RHEA:20629"/>
        <dbReference type="Rhea" id="RHEA-COMP:9863"/>
        <dbReference type="Rhea" id="RHEA-COMP:11604"/>
        <dbReference type="ChEBI" id="CHEBI:15377"/>
        <dbReference type="ChEBI" id="CHEBI:29999"/>
        <dbReference type="ChEBI" id="CHEBI:43474"/>
        <dbReference type="ChEBI" id="CHEBI:83421"/>
        <dbReference type="EC" id="3.1.3.16"/>
    </reaction>
</comment>
<dbReference type="GO" id="GO:0070373">
    <property type="term" value="P:negative regulation of ERK1 and ERK2 cascade"/>
    <property type="evidence" value="ECO:0007669"/>
    <property type="project" value="Ensembl"/>
</dbReference>
<dbReference type="InterPro" id="IPR036873">
    <property type="entry name" value="Rhodanese-like_dom_sf"/>
</dbReference>
<proteinExistence type="inferred from homology"/>
<evidence type="ECO:0000256" key="2">
    <source>
        <dbReference type="ARBA" id="ARBA00013064"/>
    </source>
</evidence>
<evidence type="ECO:0000256" key="3">
    <source>
        <dbReference type="ARBA" id="ARBA00022553"/>
    </source>
</evidence>
<reference evidence="9 10" key="1">
    <citation type="submission" date="2012-03" db="EMBL/GenBank/DDBJ databases">
        <title>Whole Genome Assembly of Papio anubis.</title>
        <authorList>
            <person name="Liu Y.L."/>
            <person name="Abraham K.A."/>
            <person name="Akbar H.A."/>
            <person name="Ali S.A."/>
            <person name="Anosike U.A."/>
            <person name="Aqrawi P.A."/>
            <person name="Arias F.A."/>
            <person name="Attaway T.A."/>
            <person name="Awwad R.A."/>
            <person name="Babu C.B."/>
            <person name="Bandaranaike D.B."/>
            <person name="Battles P.B."/>
            <person name="Bell A.B."/>
            <person name="Beltran B.B."/>
            <person name="Berhane-Mersha D.B."/>
            <person name="Bess C.B."/>
            <person name="Bickham C.B."/>
            <person name="Bolden T.B."/>
            <person name="Carter K.C."/>
            <person name="Chau D.C."/>
            <person name="Chavez A.C."/>
            <person name="Clerc-Blankenburg K.C."/>
            <person name="Coyle M.C."/>
            <person name="Dao M.D."/>
            <person name="Davila M.L.D."/>
            <person name="Davy-Carroll L.D."/>
            <person name="Denson S.D."/>
            <person name="Dinh H.D."/>
            <person name="Fernandez S.F."/>
            <person name="Fernando P.F."/>
            <person name="Forbes L.F."/>
            <person name="Francis C.F."/>
            <person name="Francisco L.F."/>
            <person name="Fu Q.F."/>
            <person name="Garcia-Iii R.G."/>
            <person name="Garrett T.G."/>
            <person name="Gross S.G."/>
            <person name="Gubbala S.G."/>
            <person name="Hirani K.H."/>
            <person name="Hogues M.H."/>
            <person name="Hollins B.H."/>
            <person name="Jackson L.J."/>
            <person name="Javaid M.J."/>
            <person name="Jhangiani S.J."/>
            <person name="Johnson A.J."/>
            <person name="Johnson B.J."/>
            <person name="Jones J.J."/>
            <person name="Joshi V.J."/>
            <person name="Kalu J.K."/>
            <person name="Khan N.K."/>
            <person name="Korchina V.K."/>
            <person name="Kovar C.K."/>
            <person name="Lago L.L."/>
            <person name="Lara F.L."/>
            <person name="Le T.-K.L."/>
            <person name="Lee S.L."/>
            <person name="Legall-Iii F.L."/>
            <person name="Lemon S.L."/>
            <person name="Liu J.L."/>
            <person name="Liu Y.-S.L."/>
            <person name="Liyanage D.L."/>
            <person name="Lopez J.L."/>
            <person name="Lorensuhewa L.L."/>
            <person name="Mata R.M."/>
            <person name="Mathew T.M."/>
            <person name="Mercado C.M."/>
            <person name="Mercado I.M."/>
            <person name="Morales K.M."/>
            <person name="Morgan M.M."/>
            <person name="Munidasa M.M."/>
            <person name="Ngo D.N."/>
            <person name="Nguyen L.N."/>
            <person name="Nguyen T.N."/>
            <person name="Nguyen N.N."/>
            <person name="Obregon M.O."/>
            <person name="Okwuonu G.O."/>
            <person name="Ongeri F.O."/>
            <person name="Onwere C.O."/>
            <person name="Osifeso I.O."/>
            <person name="Parra A.P."/>
            <person name="Patil S.P."/>
            <person name="Perez A.P."/>
            <person name="Perez Y.P."/>
            <person name="Pham C.P."/>
            <person name="Pu L.-L.P."/>
            <person name="Puazo M.P."/>
            <person name="Quiroz J.Q."/>
            <person name="Rouhana J.R."/>
            <person name="Ruiz M.R."/>
            <person name="Ruiz S.-J.R."/>
            <person name="Saada N.S."/>
            <person name="Santibanez J.S."/>
            <person name="Scheel M.S."/>
            <person name="Schneider B.S."/>
            <person name="Simmons D.S."/>
            <person name="Sisson I.S."/>
            <person name="Tang L.-Y.T."/>
            <person name="Thornton R.T."/>
            <person name="Tisius J.T."/>
            <person name="Toledanes G.T."/>
            <person name="Trejos Z.T."/>
            <person name="Usmani K.U."/>
            <person name="Varghese R.V."/>
            <person name="Vattathil S.V."/>
            <person name="Vee V.V."/>
            <person name="Walker D.W."/>
            <person name="Weissenberger G.W."/>
            <person name="White C.W."/>
            <person name="Williams A.W."/>
            <person name="Woodworth J.W."/>
            <person name="Wright R.W."/>
            <person name="Zhu Y.Z."/>
            <person name="Han Y.H."/>
            <person name="Newsham I.N."/>
            <person name="Nazareth L.N."/>
            <person name="Worley K.W."/>
            <person name="Muzny D.M."/>
            <person name="Rogers J.R."/>
            <person name="Gibbs R.G."/>
        </authorList>
    </citation>
    <scope>NUCLEOTIDE SEQUENCE [LARGE SCALE GENOMIC DNA]</scope>
</reference>
<dbReference type="SUPFAM" id="SSF52799">
    <property type="entry name" value="(Phosphotyrosine protein) phosphatases II"/>
    <property type="match status" value="1"/>
</dbReference>
<dbReference type="PANTHER" id="PTHR10159:SF111">
    <property type="entry name" value="DUAL SPECIFICITY PROTEIN PHOSPHATASE 4"/>
    <property type="match status" value="1"/>
</dbReference>
<keyword evidence="3" id="KW-0597">Phosphoprotein</keyword>
<dbReference type="InterPro" id="IPR001763">
    <property type="entry name" value="Rhodanese-like_dom"/>
</dbReference>
<dbReference type="CDD" id="cd01446">
    <property type="entry name" value="DSP_MapKP"/>
    <property type="match status" value="1"/>
</dbReference>
<dbReference type="GO" id="GO:0001706">
    <property type="term" value="P:endoderm formation"/>
    <property type="evidence" value="ECO:0007669"/>
    <property type="project" value="TreeGrafter"/>
</dbReference>
<dbReference type="InterPro" id="IPR029021">
    <property type="entry name" value="Prot-tyrosine_phosphatase-like"/>
</dbReference>
<dbReference type="EC" id="3.1.3.48" evidence="2"/>
<sequence>MVTMEELREMDCSVLKRLMNRDENGGGAGGSGSHGALGLPSGGKCLLLDCRPFLAHSAGYIRGSVNVRCNTIVRRRAKGSVSLEQILPAEEEVRARLRSGLYSAVIVYDERSPRAESLREDSTVSLVVQALRRNAERTDICLLKGGYERFSSEYPEFCSKTKALAAIPPPVPPSATEPLDLGCSSCGTPLHDQGGPVEILPFLYLGSAYHAARRDMLDTLGITALLNVSSDCPNHFEGHYQYKCIPVEDNHKADISSWFMEAIEYIGRLALLSGSWVQGLVGTMRRNPCKPGLRVDMGGTESKDPHCPSPSLGRLARWMFGWEEGGKMDLHPGLACRASHCPLGWLRCLDGKSFWMGRKTQGASSHSFYFISIYLFILRQSFALSPRLECSGAISAHCSLRLLGASDSPTSASGVAGTTNVPPRPANFCIFVETVSSYCPGWS</sequence>
<dbReference type="PROSITE" id="PS50206">
    <property type="entry name" value="RHODANESE_3"/>
    <property type="match status" value="1"/>
</dbReference>
<dbReference type="InterPro" id="IPR008343">
    <property type="entry name" value="MKP"/>
</dbReference>
<dbReference type="Gene3D" id="3.90.190.10">
    <property type="entry name" value="Protein tyrosine phosphatase superfamily"/>
    <property type="match status" value="1"/>
</dbReference>
<comment type="catalytic activity">
    <reaction evidence="7">
        <text>O-phospho-L-threonyl-[protein] + H2O = L-threonyl-[protein] + phosphate</text>
        <dbReference type="Rhea" id="RHEA:47004"/>
        <dbReference type="Rhea" id="RHEA-COMP:11060"/>
        <dbReference type="Rhea" id="RHEA-COMP:11605"/>
        <dbReference type="ChEBI" id="CHEBI:15377"/>
        <dbReference type="ChEBI" id="CHEBI:30013"/>
        <dbReference type="ChEBI" id="CHEBI:43474"/>
        <dbReference type="ChEBI" id="CHEBI:61977"/>
        <dbReference type="EC" id="3.1.3.16"/>
    </reaction>
</comment>
<evidence type="ECO:0000256" key="1">
    <source>
        <dbReference type="ARBA" id="ARBA00008601"/>
    </source>
</evidence>
<evidence type="ECO:0000256" key="5">
    <source>
        <dbReference type="ARBA" id="ARBA00022912"/>
    </source>
</evidence>
<dbReference type="Pfam" id="PF00581">
    <property type="entry name" value="Rhodanese"/>
    <property type="match status" value="1"/>
</dbReference>
<feature type="domain" description="Rhodanese" evidence="8">
    <location>
        <begin position="41"/>
        <end position="159"/>
    </location>
</feature>